<comment type="caution">
    <text evidence="2">The sequence shown here is derived from an EMBL/GenBank/DDBJ whole genome shotgun (WGS) entry which is preliminary data.</text>
</comment>
<dbReference type="InterPro" id="IPR003781">
    <property type="entry name" value="CoA-bd"/>
</dbReference>
<reference evidence="2 3" key="1">
    <citation type="submission" date="2020-08" db="EMBL/GenBank/DDBJ databases">
        <title>Bridging the membrane lipid divide: bacteria of the FCB group superphylum have the potential to synthesize archaeal ether lipids.</title>
        <authorList>
            <person name="Villanueva L."/>
            <person name="Von Meijenfeldt F.A.B."/>
            <person name="Westbye A.B."/>
            <person name="Yadav S."/>
            <person name="Hopmans E.C."/>
            <person name="Dutilh B.E."/>
            <person name="Sinninghe Damste J.S."/>
        </authorList>
    </citation>
    <scope>NUCLEOTIDE SEQUENCE [LARGE SCALE GENOMIC DNA]</scope>
    <source>
        <strain evidence="2">NIOZ-UU100</strain>
    </source>
</reference>
<protein>
    <submittedName>
        <fullName evidence="2">CoA-binding protein</fullName>
    </submittedName>
</protein>
<organism evidence="2 3">
    <name type="scientific">Candidatus Thiopontia autotrophica</name>
    <dbReference type="NCBI Taxonomy" id="2841688"/>
    <lineage>
        <taxon>Bacteria</taxon>
        <taxon>Pseudomonadati</taxon>
        <taxon>Pseudomonadota</taxon>
        <taxon>Gammaproteobacteria</taxon>
        <taxon>Candidatus Thiopontia</taxon>
    </lineage>
</organism>
<feature type="domain" description="CoA-binding" evidence="1">
    <location>
        <begin position="14"/>
        <end position="106"/>
    </location>
</feature>
<dbReference type="Gene3D" id="3.40.50.720">
    <property type="entry name" value="NAD(P)-binding Rossmann-like Domain"/>
    <property type="match status" value="1"/>
</dbReference>
<evidence type="ECO:0000313" key="2">
    <source>
        <dbReference type="EMBL" id="MBC8520060.1"/>
    </source>
</evidence>
<accession>A0A8J6PEG4</accession>
<gene>
    <name evidence="2" type="ORF">H8D24_06620</name>
</gene>
<evidence type="ECO:0000313" key="3">
    <source>
        <dbReference type="Proteomes" id="UP000654401"/>
    </source>
</evidence>
<proteinExistence type="predicted"/>
<dbReference type="InterPro" id="IPR036291">
    <property type="entry name" value="NAD(P)-bd_dom_sf"/>
</dbReference>
<dbReference type="EMBL" id="JACNFK010000034">
    <property type="protein sequence ID" value="MBC8520060.1"/>
    <property type="molecule type" value="Genomic_DNA"/>
</dbReference>
<dbReference type="SMART" id="SM00881">
    <property type="entry name" value="CoA_binding"/>
    <property type="match status" value="1"/>
</dbReference>
<evidence type="ECO:0000259" key="1">
    <source>
        <dbReference type="SMART" id="SM00881"/>
    </source>
</evidence>
<dbReference type="PANTHER" id="PTHR33303:SF2">
    <property type="entry name" value="COA-BINDING DOMAIN-CONTAINING PROTEIN"/>
    <property type="match status" value="1"/>
</dbReference>
<sequence length="137" mass="15297">MFTNPSLDQIHTRLREIHTIAVVGISSQPNRPSHRVSAAMQTYGFRIIPVRPGGGEILGETVYGSLDEIQGPIDLVDVFRAPEHVPAIVDDTISLEIPAIWLQEGVIHAESAQRASDANIFTVMDRCIYRDYVELFR</sequence>
<dbReference type="AlphaFoldDB" id="A0A8J6PEG4"/>
<name>A0A8J6PEG4_9GAMM</name>
<dbReference type="Pfam" id="PF13380">
    <property type="entry name" value="CoA_binding_2"/>
    <property type="match status" value="1"/>
</dbReference>
<dbReference type="Proteomes" id="UP000654401">
    <property type="component" value="Unassembled WGS sequence"/>
</dbReference>
<dbReference type="PANTHER" id="PTHR33303">
    <property type="entry name" value="CYTOPLASMIC PROTEIN-RELATED"/>
    <property type="match status" value="1"/>
</dbReference>
<dbReference type="SUPFAM" id="SSF51735">
    <property type="entry name" value="NAD(P)-binding Rossmann-fold domains"/>
    <property type="match status" value="1"/>
</dbReference>